<keyword evidence="4" id="KW-0175">Coiled coil</keyword>
<feature type="coiled-coil region" evidence="4">
    <location>
        <begin position="299"/>
        <end position="340"/>
    </location>
</feature>
<evidence type="ECO:0000256" key="1">
    <source>
        <dbReference type="ARBA" id="ARBA00022737"/>
    </source>
</evidence>
<sequence>MFTNKLPHLLLTLLIGILIGCGSSNPLADKAQSNIESQNFESALAAAEESIQTNPQDPLGYYYKGVALGEIAGAKEDPATRTETYKEMNAAFDQAKAIADTSESVPGEIERINSVKQVLWQTEHNRAVKLATDDSLKNAVDQPLVKSMAHLKNATTIQPDSALSWSVLSQVSAMNKSYEEAANAQKKYLSIAVDTTLKPNDYLQLASYYYQMDNQQEIVTVLEGAQEQFPENQEIVSNLADAYQRIGESEKAIASVEQLVEQQPDNPQYRLVLGTKIYQQALVYNDSLSQNSNKLFELRRQEDSDAQSVQQQIQQLEQKNEQLRTKVNSLTDRAEEELNTVLEYRPNDDAAYNTLGIIYQNRAKAIFDKRNNTTDNAEAAKLDKQGQELLKKALENYEKATEIKPDNKEYWKSLFSIYTALGMDEKAQEAMQKAGMQ</sequence>
<dbReference type="RefSeq" id="WP_265764581.1">
    <property type="nucleotide sequence ID" value="NZ_JAGGJA010000002.1"/>
</dbReference>
<dbReference type="EMBL" id="JAGGJA010000002">
    <property type="protein sequence ID" value="MCW9705889.1"/>
    <property type="molecule type" value="Genomic_DNA"/>
</dbReference>
<dbReference type="Proteomes" id="UP001207918">
    <property type="component" value="Unassembled WGS sequence"/>
</dbReference>
<accession>A0ABT3PIX1</accession>
<dbReference type="Pfam" id="PF14559">
    <property type="entry name" value="TPR_19"/>
    <property type="match status" value="1"/>
</dbReference>
<dbReference type="InterPro" id="IPR019734">
    <property type="entry name" value="TPR_rpt"/>
</dbReference>
<proteinExistence type="predicted"/>
<dbReference type="PANTHER" id="PTHR45586">
    <property type="entry name" value="TPR REPEAT-CONTAINING PROTEIN PA4667"/>
    <property type="match status" value="1"/>
</dbReference>
<gene>
    <name evidence="5" type="ORF">J6I44_03450</name>
</gene>
<evidence type="ECO:0000256" key="3">
    <source>
        <dbReference type="PROSITE-ProRule" id="PRU00339"/>
    </source>
</evidence>
<dbReference type="PANTHER" id="PTHR45586:SF1">
    <property type="entry name" value="LIPOPOLYSACCHARIDE ASSEMBLY PROTEIN B"/>
    <property type="match status" value="1"/>
</dbReference>
<feature type="repeat" description="TPR" evidence="3">
    <location>
        <begin position="233"/>
        <end position="266"/>
    </location>
</feature>
<comment type="caution">
    <text evidence="5">The sequence shown here is derived from an EMBL/GenBank/DDBJ whole genome shotgun (WGS) entry which is preliminary data.</text>
</comment>
<dbReference type="InterPro" id="IPR011990">
    <property type="entry name" value="TPR-like_helical_dom_sf"/>
</dbReference>
<keyword evidence="2 3" id="KW-0802">TPR repeat</keyword>
<dbReference type="PROSITE" id="PS50005">
    <property type="entry name" value="TPR"/>
    <property type="match status" value="1"/>
</dbReference>
<dbReference type="InterPro" id="IPR051012">
    <property type="entry name" value="CellSynth/LPSAsmb/PSIAsmb"/>
</dbReference>
<organism evidence="5 6">
    <name type="scientific">Fodinibius salsisoli</name>
    <dbReference type="NCBI Taxonomy" id="2820877"/>
    <lineage>
        <taxon>Bacteria</taxon>
        <taxon>Pseudomonadati</taxon>
        <taxon>Balneolota</taxon>
        <taxon>Balneolia</taxon>
        <taxon>Balneolales</taxon>
        <taxon>Balneolaceae</taxon>
        <taxon>Fodinibius</taxon>
    </lineage>
</organism>
<protein>
    <submittedName>
        <fullName evidence="5">Tetratricopeptide repeat protein</fullName>
    </submittedName>
</protein>
<dbReference type="Gene3D" id="1.25.40.10">
    <property type="entry name" value="Tetratricopeptide repeat domain"/>
    <property type="match status" value="3"/>
</dbReference>
<name>A0ABT3PIX1_9BACT</name>
<evidence type="ECO:0000313" key="5">
    <source>
        <dbReference type="EMBL" id="MCW9705889.1"/>
    </source>
</evidence>
<keyword evidence="6" id="KW-1185">Reference proteome</keyword>
<dbReference type="PROSITE" id="PS51257">
    <property type="entry name" value="PROKAR_LIPOPROTEIN"/>
    <property type="match status" value="1"/>
</dbReference>
<evidence type="ECO:0000256" key="2">
    <source>
        <dbReference type="ARBA" id="ARBA00022803"/>
    </source>
</evidence>
<evidence type="ECO:0000256" key="4">
    <source>
        <dbReference type="SAM" id="Coils"/>
    </source>
</evidence>
<keyword evidence="1" id="KW-0677">Repeat</keyword>
<evidence type="ECO:0000313" key="6">
    <source>
        <dbReference type="Proteomes" id="UP001207918"/>
    </source>
</evidence>
<reference evidence="5 6" key="1">
    <citation type="submission" date="2021-03" db="EMBL/GenBank/DDBJ databases">
        <title>Aliifodinibius sp. nov., a new bacterium isolated from saline soil.</title>
        <authorList>
            <person name="Galisteo C."/>
            <person name="De La Haba R."/>
            <person name="Sanchez-Porro C."/>
            <person name="Ventosa A."/>
        </authorList>
    </citation>
    <scope>NUCLEOTIDE SEQUENCE [LARGE SCALE GENOMIC DNA]</scope>
    <source>
        <strain evidence="5 6">1BSP15-2V2</strain>
    </source>
</reference>
<dbReference type="SUPFAM" id="SSF48452">
    <property type="entry name" value="TPR-like"/>
    <property type="match status" value="1"/>
</dbReference>